<gene>
    <name evidence="7" type="ORF">OdinLCB4_002925</name>
</gene>
<evidence type="ECO:0000256" key="1">
    <source>
        <dbReference type="ARBA" id="ARBA00001947"/>
    </source>
</evidence>
<dbReference type="InterPro" id="IPR012091">
    <property type="entry name" value="Pept_M54_archaemetzncn_arc/bac"/>
</dbReference>
<dbReference type="CDD" id="cd11375">
    <property type="entry name" value="Peptidase_M54"/>
    <property type="match status" value="1"/>
</dbReference>
<reference evidence="7" key="1">
    <citation type="journal article" date="2017" name="Nature">
        <title>Asgard archaea illuminate the origin of eukaryotic cellular complexity.</title>
        <authorList>
            <person name="Zaremba-Niedzwiedzka K."/>
            <person name="Caceres E.F."/>
            <person name="Saw J.H."/>
            <person name="Backstrom D."/>
            <person name="Juzokaite L."/>
            <person name="Vancaester E."/>
            <person name="Seitz K.W."/>
            <person name="Anantharaman K."/>
            <person name="Starnawski P."/>
            <person name="Kjeldsen K.U."/>
            <person name="Scott M.B."/>
            <person name="Nunoura T."/>
            <person name="Banfield J.F."/>
            <person name="Schramm A."/>
            <person name="Baker B.J."/>
            <person name="Spang A."/>
            <person name="Ettema T.J.G."/>
        </authorList>
    </citation>
    <scope>NUCLEOTIDE SEQUENCE</scope>
    <source>
        <strain evidence="7">LCB_4</strain>
    </source>
</reference>
<dbReference type="GO" id="GO:0008237">
    <property type="term" value="F:metallopeptidase activity"/>
    <property type="evidence" value="ECO:0007669"/>
    <property type="project" value="UniProtKB-KW"/>
</dbReference>
<comment type="cofactor">
    <cofactor evidence="1">
        <name>Zn(2+)</name>
        <dbReference type="ChEBI" id="CHEBI:29105"/>
    </cofactor>
</comment>
<keyword evidence="2" id="KW-0645">Protease</keyword>
<dbReference type="PANTHER" id="PTHR15910">
    <property type="entry name" value="ARCHAEMETZINCIN"/>
    <property type="match status" value="1"/>
</dbReference>
<dbReference type="GO" id="GO:0006508">
    <property type="term" value="P:proteolysis"/>
    <property type="evidence" value="ECO:0007669"/>
    <property type="project" value="UniProtKB-KW"/>
</dbReference>
<name>A0AAF0D382_ODILC</name>
<dbReference type="GO" id="GO:0008270">
    <property type="term" value="F:zinc ion binding"/>
    <property type="evidence" value="ECO:0007669"/>
    <property type="project" value="InterPro"/>
</dbReference>
<keyword evidence="5" id="KW-0862">Zinc</keyword>
<dbReference type="PIRSF" id="PIRSF005785">
    <property type="entry name" value="Zn-prot_arch"/>
    <property type="match status" value="1"/>
</dbReference>
<keyword evidence="6" id="KW-0482">Metalloprotease</keyword>
<dbReference type="Gene3D" id="3.40.390.10">
    <property type="entry name" value="Collagenase (Catalytic Domain)"/>
    <property type="match status" value="1"/>
</dbReference>
<evidence type="ECO:0000256" key="6">
    <source>
        <dbReference type="ARBA" id="ARBA00023049"/>
    </source>
</evidence>
<dbReference type="Proteomes" id="UP000186851">
    <property type="component" value="Chromosome"/>
</dbReference>
<evidence type="ECO:0000313" key="7">
    <source>
        <dbReference type="EMBL" id="WEU40882.1"/>
    </source>
</evidence>
<dbReference type="InterPro" id="IPR024079">
    <property type="entry name" value="MetalloPept_cat_dom_sf"/>
</dbReference>
<accession>A0AAF0D382</accession>
<dbReference type="SUPFAM" id="SSF55486">
    <property type="entry name" value="Metalloproteases ('zincins'), catalytic domain"/>
    <property type="match status" value="1"/>
</dbReference>
<dbReference type="Pfam" id="PF07998">
    <property type="entry name" value="Peptidase_M54"/>
    <property type="match status" value="1"/>
</dbReference>
<reference evidence="7" key="2">
    <citation type="journal article" date="2022" name="Nat. Microbiol.">
        <title>A closed Candidatus Odinarchaeum chromosome exposes Asgard archaeal viruses.</title>
        <authorList>
            <person name="Tamarit D."/>
            <person name="Caceres E.F."/>
            <person name="Krupovic M."/>
            <person name="Nijland R."/>
            <person name="Eme L."/>
            <person name="Robinson N.P."/>
            <person name="Ettema T.J.G."/>
        </authorList>
    </citation>
    <scope>NUCLEOTIDE SEQUENCE</scope>
    <source>
        <strain evidence="7">LCB_4</strain>
    </source>
</reference>
<keyword evidence="3" id="KW-0479">Metal-binding</keyword>
<dbReference type="EMBL" id="CP091871">
    <property type="protein sequence ID" value="WEU40882.1"/>
    <property type="molecule type" value="Genomic_DNA"/>
</dbReference>
<proteinExistence type="predicted"/>
<evidence type="ECO:0000256" key="4">
    <source>
        <dbReference type="ARBA" id="ARBA00022801"/>
    </source>
</evidence>
<dbReference type="KEGG" id="oyw:OdinLCB4_002925"/>
<evidence type="ECO:0000256" key="2">
    <source>
        <dbReference type="ARBA" id="ARBA00022670"/>
    </source>
</evidence>
<dbReference type="PANTHER" id="PTHR15910:SF1">
    <property type="entry name" value="ARCHAEMETZINCIN-2"/>
    <property type="match status" value="1"/>
</dbReference>
<evidence type="ECO:0000256" key="3">
    <source>
        <dbReference type="ARBA" id="ARBA00022723"/>
    </source>
</evidence>
<evidence type="ECO:0000256" key="5">
    <source>
        <dbReference type="ARBA" id="ARBA00022833"/>
    </source>
</evidence>
<keyword evidence="4" id="KW-0378">Hydrolase</keyword>
<evidence type="ECO:0000313" key="8">
    <source>
        <dbReference type="Proteomes" id="UP000186851"/>
    </source>
</evidence>
<sequence>MLKILLQGLGEFEAELIHWLSGELPVHLPFSIIFETSDRNFPIPCSAYNSKRNQFNASQILSEVSALFKHTGFFRILGLLDRDIYVEGLNFIFGLAEKPLNIFSEHPLIALVSTRRLSAGLSEYTSRVFKLRLIKESVHELGHTLSLDHCLNDCVMRFSNTIFEADLKPVSFCNECFSKARTYIESIKNKRIF</sequence>
<protein>
    <submittedName>
        <fullName evidence="7">Peptidase zinc-dependent</fullName>
    </submittedName>
</protein>
<dbReference type="InterPro" id="IPR012962">
    <property type="entry name" value="Pept_M54_archaemetzincn"/>
</dbReference>
<dbReference type="AlphaFoldDB" id="A0AAF0D382"/>
<organism evidence="7 8">
    <name type="scientific">Odinarchaeota yellowstonii (strain LCB_4)</name>
    <dbReference type="NCBI Taxonomy" id="1841599"/>
    <lineage>
        <taxon>Archaea</taxon>
        <taxon>Promethearchaeati</taxon>
        <taxon>Candidatus Odinarchaeota</taxon>
        <taxon>Candidatus Odinarchaeia</taxon>
        <taxon>Candidatus Odinarchaeales</taxon>
        <taxon>Candidatus Odinarchaeaceae</taxon>
        <taxon>Candidatus Odinarchaeum</taxon>
    </lineage>
</organism>